<protein>
    <recommendedName>
        <fullName evidence="4">NVEALA protein</fullName>
    </recommendedName>
</protein>
<evidence type="ECO:0008006" key="4">
    <source>
        <dbReference type="Google" id="ProtNLM"/>
    </source>
</evidence>
<feature type="signal peptide" evidence="1">
    <location>
        <begin position="1"/>
        <end position="24"/>
    </location>
</feature>
<keyword evidence="3" id="KW-1185">Reference proteome</keyword>
<keyword evidence="1" id="KW-0732">Signal</keyword>
<evidence type="ECO:0000256" key="1">
    <source>
        <dbReference type="SAM" id="SignalP"/>
    </source>
</evidence>
<dbReference type="RefSeq" id="WP_163393185.1">
    <property type="nucleotide sequence ID" value="NZ_BMKP01000001.1"/>
</dbReference>
<proteinExistence type="predicted"/>
<comment type="caution">
    <text evidence="2">The sequence shown here is derived from an EMBL/GenBank/DDBJ whole genome shotgun (WGS) entry which is preliminary data.</text>
</comment>
<evidence type="ECO:0000313" key="3">
    <source>
        <dbReference type="Proteomes" id="UP000655016"/>
    </source>
</evidence>
<name>A0ABQ1TK39_9FLAO</name>
<accession>A0ABQ1TK39</accession>
<dbReference type="Pfam" id="PF20130">
    <property type="entry name" value="DUF6520"/>
    <property type="match status" value="1"/>
</dbReference>
<sequence>MKTLFLKKVTPFAVVALAVAGAFATTSMQSASVVADEIGYTLNSQGACNIEVECSTIQAQVCRVNGDSGAQAFGKNDQENCTELLYRP</sequence>
<dbReference type="InterPro" id="IPR045391">
    <property type="entry name" value="DUF6520"/>
</dbReference>
<feature type="chain" id="PRO_5045157942" description="NVEALA protein" evidence="1">
    <location>
        <begin position="25"/>
        <end position="88"/>
    </location>
</feature>
<reference evidence="3" key="1">
    <citation type="journal article" date="2019" name="Int. J. Syst. Evol. Microbiol.">
        <title>The Global Catalogue of Microorganisms (GCM) 10K type strain sequencing project: providing services to taxonomists for standard genome sequencing and annotation.</title>
        <authorList>
            <consortium name="The Broad Institute Genomics Platform"/>
            <consortium name="The Broad Institute Genome Sequencing Center for Infectious Disease"/>
            <person name="Wu L."/>
            <person name="Ma J."/>
        </authorList>
    </citation>
    <scope>NUCLEOTIDE SEQUENCE [LARGE SCALE GENOMIC DNA]</scope>
    <source>
        <strain evidence="3">CGMCC 1.16060</strain>
    </source>
</reference>
<dbReference type="EMBL" id="BMKP01000001">
    <property type="protein sequence ID" value="GGE94791.1"/>
    <property type="molecule type" value="Genomic_DNA"/>
</dbReference>
<organism evidence="2 3">
    <name type="scientific">Flavobacterium limi</name>
    <dbReference type="NCBI Taxonomy" id="2045105"/>
    <lineage>
        <taxon>Bacteria</taxon>
        <taxon>Pseudomonadati</taxon>
        <taxon>Bacteroidota</taxon>
        <taxon>Flavobacteriia</taxon>
        <taxon>Flavobacteriales</taxon>
        <taxon>Flavobacteriaceae</taxon>
        <taxon>Flavobacterium</taxon>
    </lineage>
</organism>
<evidence type="ECO:0000313" key="2">
    <source>
        <dbReference type="EMBL" id="GGE94791.1"/>
    </source>
</evidence>
<gene>
    <name evidence="2" type="ORF">GCM10011518_00090</name>
</gene>
<dbReference type="Proteomes" id="UP000655016">
    <property type="component" value="Unassembled WGS sequence"/>
</dbReference>